<dbReference type="Pfam" id="PF01300">
    <property type="entry name" value="Sua5_yciO_yrdC"/>
    <property type="match status" value="1"/>
</dbReference>
<evidence type="ECO:0000256" key="1">
    <source>
        <dbReference type="ARBA" id="ARBA00004496"/>
    </source>
</evidence>
<dbReference type="InterPro" id="IPR050156">
    <property type="entry name" value="TC-AMP_synthase_SUA5"/>
</dbReference>
<comment type="catalytic activity">
    <reaction evidence="7">
        <text>L-threonine + hydrogencarbonate + ATP = L-threonylcarbamoyladenylate + diphosphate + H2O</text>
        <dbReference type="Rhea" id="RHEA:36407"/>
        <dbReference type="ChEBI" id="CHEBI:15377"/>
        <dbReference type="ChEBI" id="CHEBI:17544"/>
        <dbReference type="ChEBI" id="CHEBI:30616"/>
        <dbReference type="ChEBI" id="CHEBI:33019"/>
        <dbReference type="ChEBI" id="CHEBI:57926"/>
        <dbReference type="ChEBI" id="CHEBI:73682"/>
        <dbReference type="EC" id="2.7.7.87"/>
    </reaction>
</comment>
<gene>
    <name evidence="10" type="ORF">LAZ67_5001912</name>
</gene>
<feature type="non-terminal residue" evidence="10">
    <location>
        <position position="1"/>
    </location>
</feature>
<dbReference type="PANTHER" id="PTHR17490:SF10">
    <property type="entry name" value="THREONYLCARBAMOYL-AMP SYNTHASE"/>
    <property type="match status" value="1"/>
</dbReference>
<evidence type="ECO:0000256" key="6">
    <source>
        <dbReference type="ARBA" id="ARBA00022679"/>
    </source>
</evidence>
<evidence type="ECO:0000313" key="10">
    <source>
        <dbReference type="EMBL" id="UYV67756.1"/>
    </source>
</evidence>
<keyword evidence="6" id="KW-0808">Transferase</keyword>
<protein>
    <recommendedName>
        <fullName evidence="4">Threonylcarbamoyl-AMP synthase</fullName>
        <ecNumber evidence="3">2.7.7.87</ecNumber>
    </recommendedName>
</protein>
<sequence>MLITYLKKNVSIFKSFLHPSKQCYDARDHSEGGQPSPASRPGDRPAHRHHLWAGSAGSEWDSRDQAVRHQGQRCSQASVSLCRGHRRYLPMKWCRWAEVTISRPLLSSLLPGPVTVVFHRAAALNPDLNPGTKLVGVRVPAAWLPRGICRAVGQPMALTSANPSSQASTLAVEEFRSLWPSIDLILDGGKLTCSELNRKGSTVVDLSQPGFYKIIRDG</sequence>
<dbReference type="PROSITE" id="PS51163">
    <property type="entry name" value="YRDC"/>
    <property type="match status" value="1"/>
</dbReference>
<evidence type="ECO:0000313" key="11">
    <source>
        <dbReference type="Proteomes" id="UP001235939"/>
    </source>
</evidence>
<evidence type="ECO:0000256" key="4">
    <source>
        <dbReference type="ARBA" id="ARBA00015492"/>
    </source>
</evidence>
<dbReference type="EMBL" id="CP092867">
    <property type="protein sequence ID" value="UYV67756.1"/>
    <property type="molecule type" value="Genomic_DNA"/>
</dbReference>
<evidence type="ECO:0000256" key="2">
    <source>
        <dbReference type="ARBA" id="ARBA00007663"/>
    </source>
</evidence>
<evidence type="ECO:0000256" key="5">
    <source>
        <dbReference type="ARBA" id="ARBA00022490"/>
    </source>
</evidence>
<dbReference type="InterPro" id="IPR006070">
    <property type="entry name" value="Sua5-like_dom"/>
</dbReference>
<keyword evidence="11" id="KW-1185">Reference proteome</keyword>
<name>A0ABY6KHT2_9ARAC</name>
<evidence type="ECO:0000256" key="3">
    <source>
        <dbReference type="ARBA" id="ARBA00012584"/>
    </source>
</evidence>
<comment type="subcellular location">
    <subcellularLocation>
        <location evidence="1">Cytoplasm</location>
    </subcellularLocation>
</comment>
<keyword evidence="5" id="KW-0963">Cytoplasm</keyword>
<accession>A0ABY6KHT2</accession>
<proteinExistence type="inferred from homology"/>
<comment type="similarity">
    <text evidence="2">Belongs to the SUA5 family.</text>
</comment>
<organism evidence="10 11">
    <name type="scientific">Cordylochernes scorpioides</name>
    <dbReference type="NCBI Taxonomy" id="51811"/>
    <lineage>
        <taxon>Eukaryota</taxon>
        <taxon>Metazoa</taxon>
        <taxon>Ecdysozoa</taxon>
        <taxon>Arthropoda</taxon>
        <taxon>Chelicerata</taxon>
        <taxon>Arachnida</taxon>
        <taxon>Pseudoscorpiones</taxon>
        <taxon>Cheliferoidea</taxon>
        <taxon>Chernetidae</taxon>
        <taxon>Cordylochernes</taxon>
    </lineage>
</organism>
<evidence type="ECO:0000256" key="7">
    <source>
        <dbReference type="ARBA" id="ARBA00048366"/>
    </source>
</evidence>
<reference evidence="10 11" key="1">
    <citation type="submission" date="2022-01" db="EMBL/GenBank/DDBJ databases">
        <title>A chromosomal length assembly of Cordylochernes scorpioides.</title>
        <authorList>
            <person name="Zeh D."/>
            <person name="Zeh J."/>
        </authorList>
    </citation>
    <scope>NUCLEOTIDE SEQUENCE [LARGE SCALE GENOMIC DNA]</scope>
    <source>
        <strain evidence="10">IN4F17</strain>
        <tissue evidence="10">Whole Body</tissue>
    </source>
</reference>
<dbReference type="PANTHER" id="PTHR17490">
    <property type="entry name" value="SUA5"/>
    <property type="match status" value="1"/>
</dbReference>
<dbReference type="InterPro" id="IPR017945">
    <property type="entry name" value="DHBP_synth_RibB-like_a/b_dom"/>
</dbReference>
<dbReference type="Gene3D" id="3.90.870.10">
    <property type="entry name" value="DHBP synthase"/>
    <property type="match status" value="1"/>
</dbReference>
<evidence type="ECO:0000256" key="8">
    <source>
        <dbReference type="SAM" id="MobiDB-lite"/>
    </source>
</evidence>
<evidence type="ECO:0000259" key="9">
    <source>
        <dbReference type="PROSITE" id="PS51163"/>
    </source>
</evidence>
<feature type="domain" description="YrdC-like" evidence="9">
    <location>
        <begin position="1"/>
        <end position="218"/>
    </location>
</feature>
<dbReference type="Proteomes" id="UP001235939">
    <property type="component" value="Chromosome 05"/>
</dbReference>
<dbReference type="EC" id="2.7.7.87" evidence="3"/>
<dbReference type="SUPFAM" id="SSF55821">
    <property type="entry name" value="YrdC/RibB"/>
    <property type="match status" value="1"/>
</dbReference>
<feature type="region of interest" description="Disordered" evidence="8">
    <location>
        <begin position="24"/>
        <end position="49"/>
    </location>
</feature>